<evidence type="ECO:0000256" key="8">
    <source>
        <dbReference type="ARBA" id="ARBA00023180"/>
    </source>
</evidence>
<accession>A0AAG5DE95</accession>
<evidence type="ECO:0000313" key="13">
    <source>
        <dbReference type="Proteomes" id="UP000075880"/>
    </source>
</evidence>
<dbReference type="GO" id="GO:0005789">
    <property type="term" value="C:endoplasmic reticulum membrane"/>
    <property type="evidence" value="ECO:0007669"/>
    <property type="project" value="UniProtKB-SubCell"/>
</dbReference>
<proteinExistence type="inferred from homology"/>
<organism evidence="12 13">
    <name type="scientific">Anopheles atroparvus</name>
    <name type="common">European mosquito</name>
    <dbReference type="NCBI Taxonomy" id="41427"/>
    <lineage>
        <taxon>Eukaryota</taxon>
        <taxon>Metazoa</taxon>
        <taxon>Ecdysozoa</taxon>
        <taxon>Arthropoda</taxon>
        <taxon>Hexapoda</taxon>
        <taxon>Insecta</taxon>
        <taxon>Pterygota</taxon>
        <taxon>Neoptera</taxon>
        <taxon>Endopterygota</taxon>
        <taxon>Diptera</taxon>
        <taxon>Nematocera</taxon>
        <taxon>Culicoidea</taxon>
        <taxon>Culicidae</taxon>
        <taxon>Anophelinae</taxon>
        <taxon>Anopheles</taxon>
    </lineage>
</organism>
<evidence type="ECO:0000256" key="10">
    <source>
        <dbReference type="SAM" id="SignalP"/>
    </source>
</evidence>
<evidence type="ECO:0000256" key="2">
    <source>
        <dbReference type="ARBA" id="ARBA00009141"/>
    </source>
</evidence>
<comment type="similarity">
    <text evidence="2">Belongs to the malectin family.</text>
</comment>
<evidence type="ECO:0000256" key="1">
    <source>
        <dbReference type="ARBA" id="ARBA00004115"/>
    </source>
</evidence>
<evidence type="ECO:0000259" key="11">
    <source>
        <dbReference type="Pfam" id="PF11721"/>
    </source>
</evidence>
<protein>
    <recommendedName>
        <fullName evidence="11">Malectin domain-containing protein</fullName>
    </recommendedName>
</protein>
<keyword evidence="5" id="KW-0256">Endoplasmic reticulum</keyword>
<keyword evidence="13" id="KW-1185">Reference proteome</keyword>
<evidence type="ECO:0000256" key="7">
    <source>
        <dbReference type="ARBA" id="ARBA00023136"/>
    </source>
</evidence>
<keyword evidence="4 10" id="KW-0732">Signal</keyword>
<reference evidence="12" key="1">
    <citation type="submission" date="2024-04" db="UniProtKB">
        <authorList>
            <consortium name="EnsemblMetazoa"/>
        </authorList>
    </citation>
    <scope>IDENTIFICATION</scope>
    <source>
        <strain evidence="12">EBRO</strain>
    </source>
</reference>
<comment type="subcellular location">
    <subcellularLocation>
        <location evidence="1">Endoplasmic reticulum membrane</location>
        <topology evidence="1">Single-pass type I membrane protein</topology>
    </subcellularLocation>
</comment>
<dbReference type="Gene3D" id="2.60.120.430">
    <property type="entry name" value="Galactose-binding lectin"/>
    <property type="match status" value="1"/>
</dbReference>
<evidence type="ECO:0000313" key="12">
    <source>
        <dbReference type="EnsemblMetazoa" id="ENSAATROPP009170"/>
    </source>
</evidence>
<evidence type="ECO:0000256" key="9">
    <source>
        <dbReference type="ARBA" id="ARBA00023277"/>
    </source>
</evidence>
<feature type="domain" description="Malectin" evidence="11">
    <location>
        <begin position="29"/>
        <end position="101"/>
    </location>
</feature>
<dbReference type="PANTHER" id="PTHR13460:SF0">
    <property type="entry name" value="MALECTIN"/>
    <property type="match status" value="1"/>
</dbReference>
<evidence type="ECO:0000256" key="4">
    <source>
        <dbReference type="ARBA" id="ARBA00022729"/>
    </source>
</evidence>
<dbReference type="Pfam" id="PF11721">
    <property type="entry name" value="Malectin"/>
    <property type="match status" value="1"/>
</dbReference>
<evidence type="ECO:0000256" key="5">
    <source>
        <dbReference type="ARBA" id="ARBA00022824"/>
    </source>
</evidence>
<feature type="signal peptide" evidence="10">
    <location>
        <begin position="1"/>
        <end position="22"/>
    </location>
</feature>
<keyword evidence="9" id="KW-0119">Carbohydrate metabolism</keyword>
<keyword evidence="6" id="KW-1133">Transmembrane helix</keyword>
<keyword evidence="8" id="KW-0325">Glycoprotein</keyword>
<keyword evidence="7" id="KW-0472">Membrane</keyword>
<dbReference type="EnsemblMetazoa" id="ENSAATROPT010156">
    <property type="protein sequence ID" value="ENSAATROPP009170"/>
    <property type="gene ID" value="ENSAATROPG008267"/>
</dbReference>
<dbReference type="InterPro" id="IPR021720">
    <property type="entry name" value="Malectin_dom"/>
</dbReference>
<keyword evidence="3" id="KW-0812">Transmembrane</keyword>
<dbReference type="InterPro" id="IPR039155">
    <property type="entry name" value="MLEC"/>
</dbReference>
<dbReference type="PANTHER" id="PTHR13460">
    <property type="match status" value="1"/>
</dbReference>
<name>A0AAG5DE95_ANOAO</name>
<sequence length="101" mass="11317">MKMVRKLAVIFIVIFTTSFGYGLEPEHNVIYAINAGGGAYIDAHGIHYARDPLMGKVGTESDYGRQLLVINRVKPNDEILYQTERYHHDTFGYDLPLAGDG</sequence>
<dbReference type="Proteomes" id="UP000075880">
    <property type="component" value="Unassembled WGS sequence"/>
</dbReference>
<dbReference type="GO" id="GO:0030246">
    <property type="term" value="F:carbohydrate binding"/>
    <property type="evidence" value="ECO:0007669"/>
    <property type="project" value="InterPro"/>
</dbReference>
<dbReference type="AlphaFoldDB" id="A0AAG5DE95"/>
<evidence type="ECO:0000256" key="6">
    <source>
        <dbReference type="ARBA" id="ARBA00022989"/>
    </source>
</evidence>
<feature type="chain" id="PRO_5042542753" description="Malectin domain-containing protein" evidence="10">
    <location>
        <begin position="23"/>
        <end position="101"/>
    </location>
</feature>
<evidence type="ECO:0000256" key="3">
    <source>
        <dbReference type="ARBA" id="ARBA00022692"/>
    </source>
</evidence>